<sequence>MSYVMEDKGFQNFDMCPNTKIYTKSNYQEEYIDLGQYNEYSSLVCAYDNNKIINDSAAMFNELDFRINSCVSSINNVHNYSHDTFDVISHQ</sequence>
<keyword evidence="2" id="KW-1185">Reference proteome</keyword>
<dbReference type="AlphaFoldDB" id="A0AAV8ZTP9"/>
<protein>
    <submittedName>
        <fullName evidence="1">Uncharacterized protein</fullName>
    </submittedName>
</protein>
<proteinExistence type="predicted"/>
<comment type="caution">
    <text evidence="1">The sequence shown here is derived from an EMBL/GenBank/DDBJ whole genome shotgun (WGS) entry which is preliminary data.</text>
</comment>
<name>A0AAV8ZTP9_9CUCU</name>
<evidence type="ECO:0000313" key="2">
    <source>
        <dbReference type="Proteomes" id="UP001162156"/>
    </source>
</evidence>
<dbReference type="Proteomes" id="UP001162156">
    <property type="component" value="Unassembled WGS sequence"/>
</dbReference>
<evidence type="ECO:0000313" key="1">
    <source>
        <dbReference type="EMBL" id="KAJ8968701.1"/>
    </source>
</evidence>
<dbReference type="EMBL" id="JANEYF010000663">
    <property type="protein sequence ID" value="KAJ8968701.1"/>
    <property type="molecule type" value="Genomic_DNA"/>
</dbReference>
<accession>A0AAV8ZTP9</accession>
<gene>
    <name evidence="1" type="ORF">NQ314_002156</name>
</gene>
<organism evidence="1 2">
    <name type="scientific">Rhamnusium bicolor</name>
    <dbReference type="NCBI Taxonomy" id="1586634"/>
    <lineage>
        <taxon>Eukaryota</taxon>
        <taxon>Metazoa</taxon>
        <taxon>Ecdysozoa</taxon>
        <taxon>Arthropoda</taxon>
        <taxon>Hexapoda</taxon>
        <taxon>Insecta</taxon>
        <taxon>Pterygota</taxon>
        <taxon>Neoptera</taxon>
        <taxon>Endopterygota</taxon>
        <taxon>Coleoptera</taxon>
        <taxon>Polyphaga</taxon>
        <taxon>Cucujiformia</taxon>
        <taxon>Chrysomeloidea</taxon>
        <taxon>Cerambycidae</taxon>
        <taxon>Lepturinae</taxon>
        <taxon>Rhagiini</taxon>
        <taxon>Rhamnusium</taxon>
    </lineage>
</organism>
<reference evidence="1" key="1">
    <citation type="journal article" date="2023" name="Insect Mol. Biol.">
        <title>Genome sequencing provides insights into the evolution of gene families encoding plant cell wall-degrading enzymes in longhorned beetles.</title>
        <authorList>
            <person name="Shin N.R."/>
            <person name="Okamura Y."/>
            <person name="Kirsch R."/>
            <person name="Pauchet Y."/>
        </authorList>
    </citation>
    <scope>NUCLEOTIDE SEQUENCE</scope>
    <source>
        <strain evidence="1">RBIC_L_NR</strain>
    </source>
</reference>